<proteinExistence type="inferred from homology"/>
<dbReference type="Gene3D" id="3.40.50.300">
    <property type="entry name" value="P-loop containing nucleotide triphosphate hydrolases"/>
    <property type="match status" value="1"/>
</dbReference>
<evidence type="ECO:0000256" key="3">
    <source>
        <dbReference type="ARBA" id="ARBA00022727"/>
    </source>
</evidence>
<evidence type="ECO:0000256" key="6">
    <source>
        <dbReference type="ARBA" id="ARBA00022840"/>
    </source>
</evidence>
<comment type="similarity">
    <text evidence="1 8">Belongs to the thymidylate kinase family.</text>
</comment>
<dbReference type="CDD" id="cd01672">
    <property type="entry name" value="TMPK"/>
    <property type="match status" value="1"/>
</dbReference>
<keyword evidence="11" id="KW-1185">Reference proteome</keyword>
<dbReference type="GeneID" id="59148754"/>
<dbReference type="InterPro" id="IPR018094">
    <property type="entry name" value="Thymidylate_kinase"/>
</dbReference>
<evidence type="ECO:0000256" key="8">
    <source>
        <dbReference type="HAMAP-Rule" id="MF_00165"/>
    </source>
</evidence>
<keyword evidence="2 8" id="KW-0808">Transferase</keyword>
<comment type="catalytic activity">
    <reaction evidence="7 8">
        <text>dTMP + ATP = dTDP + ADP</text>
        <dbReference type="Rhea" id="RHEA:13517"/>
        <dbReference type="ChEBI" id="CHEBI:30616"/>
        <dbReference type="ChEBI" id="CHEBI:58369"/>
        <dbReference type="ChEBI" id="CHEBI:63528"/>
        <dbReference type="ChEBI" id="CHEBI:456216"/>
        <dbReference type="EC" id="2.7.4.9"/>
    </reaction>
</comment>
<dbReference type="Pfam" id="PF02223">
    <property type="entry name" value="Thymidylate_kin"/>
    <property type="match status" value="1"/>
</dbReference>
<dbReference type="Proteomes" id="UP000594121">
    <property type="component" value="Chromosome"/>
</dbReference>
<evidence type="ECO:0000313" key="11">
    <source>
        <dbReference type="Proteomes" id="UP000594121"/>
    </source>
</evidence>
<evidence type="ECO:0000256" key="2">
    <source>
        <dbReference type="ARBA" id="ARBA00022679"/>
    </source>
</evidence>
<dbReference type="KEGG" id="thel:IG193_02620"/>
<feature type="binding site" evidence="8">
    <location>
        <begin position="69"/>
        <end position="76"/>
    </location>
    <ligand>
        <name>ATP</name>
        <dbReference type="ChEBI" id="CHEBI:30616"/>
    </ligand>
</feature>
<organism evidence="10 11">
    <name type="scientific">Infirmifilum lucidum</name>
    <dbReference type="NCBI Taxonomy" id="2776706"/>
    <lineage>
        <taxon>Archaea</taxon>
        <taxon>Thermoproteota</taxon>
        <taxon>Thermoprotei</taxon>
        <taxon>Thermofilales</taxon>
        <taxon>Thermofilaceae</taxon>
        <taxon>Infirmifilum</taxon>
    </lineage>
</organism>
<dbReference type="PANTHER" id="PTHR10344">
    <property type="entry name" value="THYMIDYLATE KINASE"/>
    <property type="match status" value="1"/>
</dbReference>
<dbReference type="GO" id="GO:0005524">
    <property type="term" value="F:ATP binding"/>
    <property type="evidence" value="ECO:0007669"/>
    <property type="project" value="UniProtKB-UniRule"/>
</dbReference>
<dbReference type="GO" id="GO:0006233">
    <property type="term" value="P:dTDP biosynthetic process"/>
    <property type="evidence" value="ECO:0007669"/>
    <property type="project" value="InterPro"/>
</dbReference>
<dbReference type="HAMAP" id="MF_00165">
    <property type="entry name" value="Thymidylate_kinase"/>
    <property type="match status" value="1"/>
</dbReference>
<dbReference type="PANTHER" id="PTHR10344:SF4">
    <property type="entry name" value="UMP-CMP KINASE 2, MITOCHONDRIAL"/>
    <property type="match status" value="1"/>
</dbReference>
<dbReference type="GO" id="GO:0005737">
    <property type="term" value="C:cytoplasm"/>
    <property type="evidence" value="ECO:0007669"/>
    <property type="project" value="TreeGrafter"/>
</dbReference>
<keyword evidence="4 8" id="KW-0547">Nucleotide-binding</keyword>
<dbReference type="EMBL" id="CP062310">
    <property type="protein sequence ID" value="QOJ79374.1"/>
    <property type="molecule type" value="Genomic_DNA"/>
</dbReference>
<dbReference type="GO" id="GO:0006235">
    <property type="term" value="P:dTTP biosynthetic process"/>
    <property type="evidence" value="ECO:0007669"/>
    <property type="project" value="UniProtKB-UniRule"/>
</dbReference>
<keyword evidence="6 8" id="KW-0067">ATP-binding</keyword>
<evidence type="ECO:0000259" key="9">
    <source>
        <dbReference type="Pfam" id="PF02223"/>
    </source>
</evidence>
<dbReference type="NCBIfam" id="TIGR00041">
    <property type="entry name" value="DTMP_kinase"/>
    <property type="match status" value="1"/>
</dbReference>
<dbReference type="GO" id="GO:0004798">
    <property type="term" value="F:dTMP kinase activity"/>
    <property type="evidence" value="ECO:0007669"/>
    <property type="project" value="UniProtKB-UniRule"/>
</dbReference>
<dbReference type="FunCoup" id="A0A7L9FKA9">
    <property type="interactions" value="103"/>
</dbReference>
<keyword evidence="5 8" id="KW-0418">Kinase</keyword>
<evidence type="ECO:0000256" key="7">
    <source>
        <dbReference type="ARBA" id="ARBA00048743"/>
    </source>
</evidence>
<evidence type="ECO:0000256" key="5">
    <source>
        <dbReference type="ARBA" id="ARBA00022777"/>
    </source>
</evidence>
<dbReference type="GO" id="GO:0006227">
    <property type="term" value="P:dUDP biosynthetic process"/>
    <property type="evidence" value="ECO:0007669"/>
    <property type="project" value="TreeGrafter"/>
</dbReference>
<evidence type="ECO:0000256" key="4">
    <source>
        <dbReference type="ARBA" id="ARBA00022741"/>
    </source>
</evidence>
<dbReference type="InParanoid" id="A0A7L9FKA9"/>
<dbReference type="RefSeq" id="WP_192819346.1">
    <property type="nucleotide sequence ID" value="NZ_CP062310.1"/>
</dbReference>
<dbReference type="EC" id="2.7.4.9" evidence="8"/>
<dbReference type="AlphaFoldDB" id="A0A7L9FKA9"/>
<reference evidence="10 11" key="1">
    <citation type="submission" date="2020-10" db="EMBL/GenBank/DDBJ databases">
        <title>Thermofilum lucidum 3507LT sp. nov. a novel member of Thermofilaceae family isolated from Chile hot spring, and proposal of description order Thermofilales.</title>
        <authorList>
            <person name="Zayulina K.S."/>
            <person name="Elcheninov A.G."/>
            <person name="Toshchakov S.V."/>
            <person name="Kublanov I.V."/>
        </authorList>
    </citation>
    <scope>NUCLEOTIDE SEQUENCE [LARGE SCALE GENOMIC DNA]</scope>
    <source>
        <strain evidence="10 11">3507LT</strain>
    </source>
</reference>
<sequence length="258" mass="29459">MSDDVKDRVFCPSCGDYVRPRVVRTLTLSGEVIIEYYCPKHGLVETQKKQLALPQRRVTPGGLYIVFEGIDGSGKTTQAVILYDYLLKKGFDVVLVREPWVKAIKDFLYKHDLDPDAEAYLFAADRIILQKEVVLPSLEAGKIVLSDRSVFASLAYQVARGLPEEFILAINRSIRLPDVVVLLDVTPEEAHRRLKARGEVTRFEDPGFMAKVRERYLQLAKDYDDIFLVVDGNRPIQEVHREILSRLKERLSGRVKLD</sequence>
<dbReference type="InterPro" id="IPR027417">
    <property type="entry name" value="P-loop_NTPase"/>
</dbReference>
<dbReference type="SUPFAM" id="SSF52540">
    <property type="entry name" value="P-loop containing nucleoside triphosphate hydrolases"/>
    <property type="match status" value="1"/>
</dbReference>
<dbReference type="InterPro" id="IPR039430">
    <property type="entry name" value="Thymidylate_kin-like_dom"/>
</dbReference>
<evidence type="ECO:0000313" key="10">
    <source>
        <dbReference type="EMBL" id="QOJ79374.1"/>
    </source>
</evidence>
<gene>
    <name evidence="8 10" type="primary">tmk</name>
    <name evidence="10" type="ORF">IG193_02620</name>
</gene>
<evidence type="ECO:0000256" key="1">
    <source>
        <dbReference type="ARBA" id="ARBA00009776"/>
    </source>
</evidence>
<protein>
    <recommendedName>
        <fullName evidence="8">Probable thymidylate kinase</fullName>
        <ecNumber evidence="8">2.7.4.9</ecNumber>
    </recommendedName>
    <alternativeName>
        <fullName evidence="8">dTMP kinase</fullName>
    </alternativeName>
</protein>
<accession>A0A7L9FKA9</accession>
<keyword evidence="3 8" id="KW-0545">Nucleotide biosynthesis</keyword>
<name>A0A7L9FKA9_9CREN</name>
<feature type="domain" description="Thymidylate kinase-like" evidence="9">
    <location>
        <begin position="67"/>
        <end position="243"/>
    </location>
</feature>